<dbReference type="Gramene" id="OQU91222">
    <property type="protein sequence ID" value="OQU91222"/>
    <property type="gene ID" value="SORBI_3001G142501"/>
</dbReference>
<dbReference type="SMART" id="SM00256">
    <property type="entry name" value="FBOX"/>
    <property type="match status" value="1"/>
</dbReference>
<dbReference type="SUPFAM" id="SSF81383">
    <property type="entry name" value="F-box domain"/>
    <property type="match status" value="1"/>
</dbReference>
<dbReference type="AlphaFoldDB" id="A0A1Z5S5M0"/>
<dbReference type="PROSITE" id="PS50181">
    <property type="entry name" value="FBOX"/>
    <property type="match status" value="1"/>
</dbReference>
<feature type="domain" description="F-box" evidence="1">
    <location>
        <begin position="16"/>
        <end position="63"/>
    </location>
</feature>
<dbReference type="InterPro" id="IPR036047">
    <property type="entry name" value="F-box-like_dom_sf"/>
</dbReference>
<reference evidence="2 3" key="1">
    <citation type="journal article" date="2009" name="Nature">
        <title>The Sorghum bicolor genome and the diversification of grasses.</title>
        <authorList>
            <person name="Paterson A.H."/>
            <person name="Bowers J.E."/>
            <person name="Bruggmann R."/>
            <person name="Dubchak I."/>
            <person name="Grimwood J."/>
            <person name="Gundlach H."/>
            <person name="Haberer G."/>
            <person name="Hellsten U."/>
            <person name="Mitros T."/>
            <person name="Poliakov A."/>
            <person name="Schmutz J."/>
            <person name="Spannagl M."/>
            <person name="Tang H."/>
            <person name="Wang X."/>
            <person name="Wicker T."/>
            <person name="Bharti A.K."/>
            <person name="Chapman J."/>
            <person name="Feltus F.A."/>
            <person name="Gowik U."/>
            <person name="Grigoriev I.V."/>
            <person name="Lyons E."/>
            <person name="Maher C.A."/>
            <person name="Martis M."/>
            <person name="Narechania A."/>
            <person name="Otillar R.P."/>
            <person name="Penning B.W."/>
            <person name="Salamov A.A."/>
            <person name="Wang Y."/>
            <person name="Zhang L."/>
            <person name="Carpita N.C."/>
            <person name="Freeling M."/>
            <person name="Gingle A.R."/>
            <person name="Hash C.T."/>
            <person name="Keller B."/>
            <person name="Klein P."/>
            <person name="Kresovich S."/>
            <person name="McCann M.C."/>
            <person name="Ming R."/>
            <person name="Peterson D.G."/>
            <person name="Mehboob-ur-Rahman"/>
            <person name="Ware D."/>
            <person name="Westhoff P."/>
            <person name="Mayer K.F."/>
            <person name="Messing J."/>
            <person name="Rokhsar D.S."/>
        </authorList>
    </citation>
    <scope>NUCLEOTIDE SEQUENCE [LARGE SCALE GENOMIC DNA]</scope>
    <source>
        <strain evidence="3">cv. BTx623</strain>
    </source>
</reference>
<dbReference type="OMA" id="PSCPHNH"/>
<protein>
    <recommendedName>
        <fullName evidence="1">F-box domain-containing protein</fullName>
    </recommendedName>
</protein>
<gene>
    <name evidence="2" type="ORF">SORBI_3001G142501</name>
</gene>
<dbReference type="EMBL" id="CM000760">
    <property type="protein sequence ID" value="OQU91222.1"/>
    <property type="molecule type" value="Genomic_DNA"/>
</dbReference>
<evidence type="ECO:0000259" key="1">
    <source>
        <dbReference type="PROSITE" id="PS50181"/>
    </source>
</evidence>
<dbReference type="PANTHER" id="PTHR34591:SF50">
    <property type="entry name" value="F-BOX DOMAIN-CONTAINING PROTEIN"/>
    <property type="match status" value="1"/>
</dbReference>
<dbReference type="Proteomes" id="UP000000768">
    <property type="component" value="Chromosome 1"/>
</dbReference>
<evidence type="ECO:0000313" key="3">
    <source>
        <dbReference type="Proteomes" id="UP000000768"/>
    </source>
</evidence>
<reference evidence="3" key="2">
    <citation type="journal article" date="2018" name="Plant J.">
        <title>The Sorghum bicolor reference genome: improved assembly, gene annotations, a transcriptome atlas, and signatures of genome organization.</title>
        <authorList>
            <person name="McCormick R.F."/>
            <person name="Truong S.K."/>
            <person name="Sreedasyam A."/>
            <person name="Jenkins J."/>
            <person name="Shu S."/>
            <person name="Sims D."/>
            <person name="Kennedy M."/>
            <person name="Amirebrahimi M."/>
            <person name="Weers B.D."/>
            <person name="McKinley B."/>
            <person name="Mattison A."/>
            <person name="Morishige D.T."/>
            <person name="Grimwood J."/>
            <person name="Schmutz J."/>
            <person name="Mullet J.E."/>
        </authorList>
    </citation>
    <scope>NUCLEOTIDE SEQUENCE [LARGE SCALE GENOMIC DNA]</scope>
    <source>
        <strain evidence="3">cv. BTx623</strain>
    </source>
</reference>
<dbReference type="Gene3D" id="1.20.1280.50">
    <property type="match status" value="1"/>
</dbReference>
<sequence length="450" mass="51574">MDRRDQQGEAAAEDKTCPLALLPDDVLADVLRRLPPRGLAVSRCVCKAWLAVVDALRLLRADLLPLSLGGFFLNFNTYSISEFFSPLSDGPCISGKHDYLPQKSTDSWGYVDDHCNGLVLIHDSDDNGDRISYLLNPATRWLALVHSCPPSPMEIKNTFQVQYIVYDPAESPYYDVVSVTRFQWYESSRDALDPEIEQSEWPPLVYTLHVFSSRTGQWEEKSFVREGDSMGTVSDMRYYPGNQRNAVFWRGVLYVHCQTDYVMRISLSSDKYHVIKPPLGIENLDESGCQMEWVLKHDRDLSKWLLKHKLESSRPHGNYGRKIQGPWAFQDTNYYYDDHNRDHDMEAPVEEKIEWTSQASEDDEFTWSSDDECGHTGYMEILGFHPCKEIIFLSESITRGLAYHLNSSKVEVLGNIYPAGYENELPNEQLLESSFSNTPCWITQAADENS</sequence>
<dbReference type="InParanoid" id="A0A1Z5S5M0"/>
<keyword evidence="3" id="KW-1185">Reference proteome</keyword>
<proteinExistence type="predicted"/>
<name>A0A1Z5S5M0_SORBI</name>
<dbReference type="Pfam" id="PF00646">
    <property type="entry name" value="F-box"/>
    <property type="match status" value="1"/>
</dbReference>
<accession>A0A1Z5S5M0</accession>
<dbReference type="InterPro" id="IPR001810">
    <property type="entry name" value="F-box_dom"/>
</dbReference>
<organism evidence="2 3">
    <name type="scientific">Sorghum bicolor</name>
    <name type="common">Sorghum</name>
    <name type="synonym">Sorghum vulgare</name>
    <dbReference type="NCBI Taxonomy" id="4558"/>
    <lineage>
        <taxon>Eukaryota</taxon>
        <taxon>Viridiplantae</taxon>
        <taxon>Streptophyta</taxon>
        <taxon>Embryophyta</taxon>
        <taxon>Tracheophyta</taxon>
        <taxon>Spermatophyta</taxon>
        <taxon>Magnoliopsida</taxon>
        <taxon>Liliopsida</taxon>
        <taxon>Poales</taxon>
        <taxon>Poaceae</taxon>
        <taxon>PACMAD clade</taxon>
        <taxon>Panicoideae</taxon>
        <taxon>Andropogonodae</taxon>
        <taxon>Andropogoneae</taxon>
        <taxon>Sorghinae</taxon>
        <taxon>Sorghum</taxon>
    </lineage>
</organism>
<evidence type="ECO:0000313" key="2">
    <source>
        <dbReference type="EMBL" id="OQU91222.1"/>
    </source>
</evidence>
<dbReference type="PANTHER" id="PTHR34591">
    <property type="entry name" value="OS03G0653100 PROTEIN-RELATED"/>
    <property type="match status" value="1"/>
</dbReference>